<dbReference type="EMBL" id="JAMQKC010000037">
    <property type="protein sequence ID" value="MDC3418638.1"/>
    <property type="molecule type" value="Genomic_DNA"/>
</dbReference>
<dbReference type="Gene3D" id="3.90.1570.10">
    <property type="entry name" value="tt1808, chain A"/>
    <property type="match status" value="1"/>
</dbReference>
<dbReference type="PANTHER" id="PTHR34107:SF4">
    <property type="entry name" value="SLL1222 PROTEIN"/>
    <property type="match status" value="1"/>
</dbReference>
<dbReference type="GO" id="GO:0004519">
    <property type="term" value="F:endonuclease activity"/>
    <property type="evidence" value="ECO:0007669"/>
    <property type="project" value="UniProtKB-KW"/>
</dbReference>
<keyword evidence="2" id="KW-0540">Nuclease</keyword>
<feature type="domain" description="Putative restriction endonuclease" evidence="1">
    <location>
        <begin position="25"/>
        <end position="189"/>
    </location>
</feature>
<organism evidence="2 3">
    <name type="scientific">Aquibacillus salsiterrae</name>
    <dbReference type="NCBI Taxonomy" id="2950439"/>
    <lineage>
        <taxon>Bacteria</taxon>
        <taxon>Bacillati</taxon>
        <taxon>Bacillota</taxon>
        <taxon>Bacilli</taxon>
        <taxon>Bacillales</taxon>
        <taxon>Bacillaceae</taxon>
        <taxon>Aquibacillus</taxon>
    </lineage>
</organism>
<accession>A0A9X3WHE0</accession>
<dbReference type="CDD" id="cd06260">
    <property type="entry name" value="DUF820-like"/>
    <property type="match status" value="1"/>
</dbReference>
<sequence length="199" mass="22433">MSGKNTKKEVFLNSNYVKENGLTYDDYASLNDDNRYELAGGRLELMSPAPSVTHQLVSSEIYKNITASCEADYIALYAPIDVILSSTEVRQPDLVLVDRKRMNILSRRGIEGAPDLVVEILSPSTLKRDKLDKLKTYAAFQISEYWIVDPEAGILEAYTLKEERYELTNIFQGTELVTSPIIPCISFTMAEILENIPKL</sequence>
<dbReference type="InterPro" id="IPR008538">
    <property type="entry name" value="Uma2"/>
</dbReference>
<protein>
    <submittedName>
        <fullName evidence="2">Uma2 family endonuclease</fullName>
    </submittedName>
</protein>
<dbReference type="InterPro" id="IPR011335">
    <property type="entry name" value="Restrct_endonuc-II-like"/>
</dbReference>
<name>A0A9X3WHE0_9BACI</name>
<dbReference type="PANTHER" id="PTHR34107">
    <property type="entry name" value="SLL0198 PROTEIN-RELATED"/>
    <property type="match status" value="1"/>
</dbReference>
<keyword evidence="2" id="KW-0255">Endonuclease</keyword>
<dbReference type="AlphaFoldDB" id="A0A9X3WHE0"/>
<dbReference type="Pfam" id="PF05685">
    <property type="entry name" value="Uma2"/>
    <property type="match status" value="1"/>
</dbReference>
<keyword evidence="3" id="KW-1185">Reference proteome</keyword>
<dbReference type="SUPFAM" id="SSF52980">
    <property type="entry name" value="Restriction endonuclease-like"/>
    <property type="match status" value="1"/>
</dbReference>
<dbReference type="InterPro" id="IPR012296">
    <property type="entry name" value="Nuclease_put_TT1808"/>
</dbReference>
<evidence type="ECO:0000313" key="2">
    <source>
        <dbReference type="EMBL" id="MDC3418638.1"/>
    </source>
</evidence>
<evidence type="ECO:0000313" key="3">
    <source>
        <dbReference type="Proteomes" id="UP001145069"/>
    </source>
</evidence>
<gene>
    <name evidence="2" type="ORF">NC799_17410</name>
</gene>
<dbReference type="RefSeq" id="WP_272447708.1">
    <property type="nucleotide sequence ID" value="NZ_JAMQKC010000037.1"/>
</dbReference>
<comment type="caution">
    <text evidence="2">The sequence shown here is derived from an EMBL/GenBank/DDBJ whole genome shotgun (WGS) entry which is preliminary data.</text>
</comment>
<dbReference type="Proteomes" id="UP001145069">
    <property type="component" value="Unassembled WGS sequence"/>
</dbReference>
<evidence type="ECO:0000259" key="1">
    <source>
        <dbReference type="Pfam" id="PF05685"/>
    </source>
</evidence>
<reference evidence="2" key="1">
    <citation type="submission" date="2022-06" db="EMBL/GenBank/DDBJ databases">
        <title>Aquibacillus sp. a new bacterium isolated from soil saline samples.</title>
        <authorList>
            <person name="Galisteo C."/>
            <person name="De La Haba R."/>
            <person name="Sanchez-Porro C."/>
            <person name="Ventosa A."/>
        </authorList>
    </citation>
    <scope>NUCLEOTIDE SEQUENCE</scope>
    <source>
        <strain evidence="2">3ASR75-54</strain>
    </source>
</reference>
<keyword evidence="2" id="KW-0378">Hydrolase</keyword>
<proteinExistence type="predicted"/>